<evidence type="ECO:0000313" key="2">
    <source>
        <dbReference type="Proteomes" id="UP001199915"/>
    </source>
</evidence>
<feature type="non-terminal residue" evidence="1">
    <location>
        <position position="1"/>
    </location>
</feature>
<accession>A0AAE3F2H9</accession>
<gene>
    <name evidence="1" type="ORF">L0N21_08230</name>
</gene>
<sequence>LSQAGSFDEFSSLLLREGVTVKESRGRLSYLTPDRTKPITARKLGDDFDKAAVLTLLTQNARRAAEQTTAIPEYPYTQKERLREEKAAKTTPADNTLQRMVDREAKRAEGKGVGYDRWAAKHNLKQMAATVTAYQQYGFSSPEELDEACSAAYAAMQESLTELKQVEKTLDGKKELQRQVLAYSKTRPVRDGLKQQKNAKAKAAYRQKHESDFIIADAAARYFRENGISKLPGYKALQAEIETLIQEKNSGYNDYRAKREEYRRLQTVKGNIDQILRRERKPVKRQEQER</sequence>
<dbReference type="EMBL" id="JAKNFS010000010">
    <property type="protein sequence ID" value="MCG4765494.1"/>
    <property type="molecule type" value="Genomic_DNA"/>
</dbReference>
<evidence type="ECO:0000313" key="1">
    <source>
        <dbReference type="EMBL" id="MCG4765494.1"/>
    </source>
</evidence>
<proteinExistence type="predicted"/>
<dbReference type="AlphaFoldDB" id="A0AAE3F2H9"/>
<comment type="caution">
    <text evidence="1">The sequence shown here is derived from an EMBL/GenBank/DDBJ whole genome shotgun (WGS) entry which is preliminary data.</text>
</comment>
<organism evidence="1 2">
    <name type="scientific">Fusicatenibacter saccharivorans</name>
    <dbReference type="NCBI Taxonomy" id="1150298"/>
    <lineage>
        <taxon>Bacteria</taxon>
        <taxon>Bacillati</taxon>
        <taxon>Bacillota</taxon>
        <taxon>Clostridia</taxon>
        <taxon>Lachnospirales</taxon>
        <taxon>Lachnospiraceae</taxon>
        <taxon>Fusicatenibacter</taxon>
    </lineage>
</organism>
<dbReference type="Proteomes" id="UP001199915">
    <property type="component" value="Unassembled WGS sequence"/>
</dbReference>
<protein>
    <submittedName>
        <fullName evidence="1">Relaxase</fullName>
    </submittedName>
</protein>
<reference evidence="1" key="1">
    <citation type="submission" date="2022-01" db="EMBL/GenBank/DDBJ databases">
        <title>Collection of gut derived symbiotic bacterial strains cultured from healthy donors.</title>
        <authorList>
            <person name="Lin H."/>
            <person name="Kohout C."/>
            <person name="Waligurski E."/>
            <person name="Pamer E.G."/>
        </authorList>
    </citation>
    <scope>NUCLEOTIDE SEQUENCE</scope>
    <source>
        <strain evidence="1">DFI.5.49</strain>
    </source>
</reference>
<name>A0AAE3F2H9_9FIRM</name>